<dbReference type="PANTHER" id="PTHR43465:SF1">
    <property type="entry name" value="NON-REDUCING END BETA-L-ARABINOFURANOSIDASE"/>
    <property type="match status" value="1"/>
</dbReference>
<proteinExistence type="predicted"/>
<keyword evidence="6" id="KW-1185">Reference proteome</keyword>
<dbReference type="InterPro" id="IPR049046">
    <property type="entry name" value="Beta-AFase-like_GH127_middle"/>
</dbReference>
<evidence type="ECO:0000313" key="6">
    <source>
        <dbReference type="Proteomes" id="UP000315010"/>
    </source>
</evidence>
<dbReference type="Pfam" id="PF07944">
    <property type="entry name" value="Beta-AFase-like_GH127_cat"/>
    <property type="match status" value="1"/>
</dbReference>
<dbReference type="GO" id="GO:0102478">
    <property type="term" value="F:beta-L-arabinofuranosidase activity"/>
    <property type="evidence" value="ECO:0007669"/>
    <property type="project" value="UniProtKB-EC"/>
</dbReference>
<protein>
    <submittedName>
        <fullName evidence="5">Non-reducing end beta-L-arabinofuranosidase</fullName>
        <ecNumber evidence="5">3.2.1.185</ecNumber>
    </submittedName>
</protein>
<feature type="domain" description="Non-reducing end beta-L-arabinofuranosidase-like GH127 catalytic" evidence="2">
    <location>
        <begin position="47"/>
        <end position="458"/>
    </location>
</feature>
<accession>A0A5C5Z2K2</accession>
<dbReference type="PANTHER" id="PTHR43465">
    <property type="entry name" value="DUF1680 DOMAIN PROTEIN (AFU_ORTHOLOGUE AFUA_1G08910)"/>
    <property type="match status" value="1"/>
</dbReference>
<dbReference type="SUPFAM" id="SSF48208">
    <property type="entry name" value="Six-hairpin glycosidases"/>
    <property type="match status" value="1"/>
</dbReference>
<keyword evidence="5" id="KW-0326">Glycosidase</keyword>
<dbReference type="GO" id="GO:0005975">
    <property type="term" value="P:carbohydrate metabolic process"/>
    <property type="evidence" value="ECO:0007669"/>
    <property type="project" value="InterPro"/>
</dbReference>
<gene>
    <name evidence="5" type="primary">hypBA1_2</name>
    <name evidence="5" type="ORF">CA13_28780</name>
</gene>
<dbReference type="InterPro" id="IPR008928">
    <property type="entry name" value="6-hairpin_glycosidase_sf"/>
</dbReference>
<evidence type="ECO:0000259" key="2">
    <source>
        <dbReference type="Pfam" id="PF07944"/>
    </source>
</evidence>
<dbReference type="EMBL" id="SJPJ01000001">
    <property type="protein sequence ID" value="TWT81425.1"/>
    <property type="molecule type" value="Genomic_DNA"/>
</dbReference>
<name>A0A5C5Z2K2_9BACT</name>
<feature type="domain" description="Non-reducing end beta-L-arabinofuranosidase-like GH127 middle" evidence="3">
    <location>
        <begin position="468"/>
        <end position="565"/>
    </location>
</feature>
<feature type="chain" id="PRO_5022998288" evidence="1">
    <location>
        <begin position="23"/>
        <end position="687"/>
    </location>
</feature>
<dbReference type="Pfam" id="PF20737">
    <property type="entry name" value="Glyco_hydro127C"/>
    <property type="match status" value="1"/>
</dbReference>
<dbReference type="InterPro" id="IPR049174">
    <property type="entry name" value="Beta-AFase-like"/>
</dbReference>
<evidence type="ECO:0000259" key="3">
    <source>
        <dbReference type="Pfam" id="PF20736"/>
    </source>
</evidence>
<reference evidence="5 6" key="1">
    <citation type="submission" date="2019-02" db="EMBL/GenBank/DDBJ databases">
        <title>Deep-cultivation of Planctomycetes and their phenomic and genomic characterization uncovers novel biology.</title>
        <authorList>
            <person name="Wiegand S."/>
            <person name="Jogler M."/>
            <person name="Boedeker C."/>
            <person name="Pinto D."/>
            <person name="Vollmers J."/>
            <person name="Rivas-Marin E."/>
            <person name="Kohn T."/>
            <person name="Peeters S.H."/>
            <person name="Heuer A."/>
            <person name="Rast P."/>
            <person name="Oberbeckmann S."/>
            <person name="Bunk B."/>
            <person name="Jeske O."/>
            <person name="Meyerdierks A."/>
            <person name="Storesund J.E."/>
            <person name="Kallscheuer N."/>
            <person name="Luecker S."/>
            <person name="Lage O.M."/>
            <person name="Pohl T."/>
            <person name="Merkel B.J."/>
            <person name="Hornburger P."/>
            <person name="Mueller R.-W."/>
            <person name="Bruemmer F."/>
            <person name="Labrenz M."/>
            <person name="Spormann A.M."/>
            <person name="Op Den Camp H."/>
            <person name="Overmann J."/>
            <person name="Amann R."/>
            <person name="Jetten M.S.M."/>
            <person name="Mascher T."/>
            <person name="Medema M.H."/>
            <person name="Devos D.P."/>
            <person name="Kaster A.-K."/>
            <person name="Ovreas L."/>
            <person name="Rohde M."/>
            <person name="Galperin M.Y."/>
            <person name="Jogler C."/>
        </authorList>
    </citation>
    <scope>NUCLEOTIDE SEQUENCE [LARGE SCALE GENOMIC DNA]</scope>
    <source>
        <strain evidence="5 6">CA13</strain>
    </source>
</reference>
<comment type="caution">
    <text evidence="5">The sequence shown here is derived from an EMBL/GenBank/DDBJ whole genome shotgun (WGS) entry which is preliminary data.</text>
</comment>
<dbReference type="InterPro" id="IPR049049">
    <property type="entry name" value="Beta-AFase-like_GH127_C"/>
</dbReference>
<dbReference type="EC" id="3.2.1.185" evidence="5"/>
<evidence type="ECO:0000259" key="4">
    <source>
        <dbReference type="Pfam" id="PF20737"/>
    </source>
</evidence>
<keyword evidence="5" id="KW-0378">Hydrolase</keyword>
<keyword evidence="1" id="KW-0732">Signal</keyword>
<feature type="domain" description="Non-reducing end beta-L-arabinofuranosidase-like GH127 C-terminal" evidence="4">
    <location>
        <begin position="567"/>
        <end position="682"/>
    </location>
</feature>
<dbReference type="InterPro" id="IPR012878">
    <property type="entry name" value="Beta-AFase-like_GH127_cat"/>
</dbReference>
<dbReference type="AlphaFoldDB" id="A0A5C5Z2K2"/>
<organism evidence="5 6">
    <name type="scientific">Novipirellula herctigrandis</name>
    <dbReference type="NCBI Taxonomy" id="2527986"/>
    <lineage>
        <taxon>Bacteria</taxon>
        <taxon>Pseudomonadati</taxon>
        <taxon>Planctomycetota</taxon>
        <taxon>Planctomycetia</taxon>
        <taxon>Pirellulales</taxon>
        <taxon>Pirellulaceae</taxon>
        <taxon>Novipirellula</taxon>
    </lineage>
</organism>
<dbReference type="Pfam" id="PF20736">
    <property type="entry name" value="Glyco_hydro127M"/>
    <property type="match status" value="1"/>
</dbReference>
<sequence precursor="true">MKLVRLVLIVLCAAIASGPLDAQEQGLINNAKTPHMKLKCVNLTACQWTDGFWADKVKACHDIMIPHLGKLMGDPEIIHAYDNFRVAAGLIEGEFRGWSFTDGDFYKYVEALSCEYAVSNDKAIDQKLDAIIAVIAKAQRDDGYIHTMIQIGYGKSGFLHEQEREFSSTNEPFTAGGSHEYYNFGHLMTAACVHYRATGKRNFLDVAIKTSDLLYSMYKEHPQTLIAAEWNPPHYMGLVEMYRTTGDKRYLEVVEFLVLKRGTVRPEPGSFKGADHSQKRTPIRKEVEAVGHAGHGNYLFAGVVDVYSETGETALLDAMERIWQDVAKRKMYVTGATGAHHYGLSVNHDKVSEAYGKSYELPNADTYNETCANIGNAMWNWRMFLLDGEARFADIVELVFYNSALSGIALDGKHYFYTNPLRHVHDHPHATKDNGSRNPFMSVFCCPPNIIRTIAEINNYAYTTSDEGVWVNLYGSNVLDTKLADGSELKLTQSSDYPWNGSVKISVEVPASKEFSMMLRIPGWVQEASLSVNGQAVDDELLPGSFFGLKRTWSTGDVVELELPMTPQLIEANPFVEHARNQIAVKRGPLVYCLESVDLPDGVGVHDVVIPADINLRPRFDESLLSGVVVLEGEADRVNKTDWSNQLYRPLSKNRAKPVSIRMIPYYAWSNRGQTDMTVWMPLDAAE</sequence>
<evidence type="ECO:0000256" key="1">
    <source>
        <dbReference type="SAM" id="SignalP"/>
    </source>
</evidence>
<feature type="signal peptide" evidence="1">
    <location>
        <begin position="1"/>
        <end position="22"/>
    </location>
</feature>
<evidence type="ECO:0000313" key="5">
    <source>
        <dbReference type="EMBL" id="TWT81425.1"/>
    </source>
</evidence>
<dbReference type="Proteomes" id="UP000315010">
    <property type="component" value="Unassembled WGS sequence"/>
</dbReference>